<dbReference type="OrthoDB" id="9799538at2"/>
<dbReference type="PROSITE" id="PS50404">
    <property type="entry name" value="GST_NTER"/>
    <property type="match status" value="1"/>
</dbReference>
<dbReference type="InterPro" id="IPR004045">
    <property type="entry name" value="Glutathione_S-Trfase_N"/>
</dbReference>
<dbReference type="SUPFAM" id="SSF47616">
    <property type="entry name" value="GST C-terminal domain-like"/>
    <property type="match status" value="1"/>
</dbReference>
<organism evidence="2 3">
    <name type="scientific">Aquibium carbonis</name>
    <dbReference type="NCBI Taxonomy" id="2495581"/>
    <lineage>
        <taxon>Bacteria</taxon>
        <taxon>Pseudomonadati</taxon>
        <taxon>Pseudomonadota</taxon>
        <taxon>Alphaproteobacteria</taxon>
        <taxon>Hyphomicrobiales</taxon>
        <taxon>Phyllobacteriaceae</taxon>
        <taxon>Aquibium</taxon>
    </lineage>
</organism>
<name>A0A3R9YES5_9HYPH</name>
<keyword evidence="3" id="KW-1185">Reference proteome</keyword>
<dbReference type="EMBL" id="RWKW01000045">
    <property type="protein sequence ID" value="RST85952.1"/>
    <property type="molecule type" value="Genomic_DNA"/>
</dbReference>
<dbReference type="GO" id="GO:0006749">
    <property type="term" value="P:glutathione metabolic process"/>
    <property type="evidence" value="ECO:0007669"/>
    <property type="project" value="TreeGrafter"/>
</dbReference>
<reference evidence="2 3" key="1">
    <citation type="submission" date="2018-12" db="EMBL/GenBank/DDBJ databases">
        <title>Mesorhizobium carbonis sp. nov., isolated from coal mine water.</title>
        <authorList>
            <person name="Xin W."/>
            <person name="Xu Z."/>
            <person name="Xiang F."/>
            <person name="Zhang J."/>
            <person name="Xi L."/>
            <person name="Liu J."/>
        </authorList>
    </citation>
    <scope>NUCLEOTIDE SEQUENCE [LARGE SCALE GENOMIC DNA]</scope>
    <source>
        <strain evidence="2 3">B2.3</strain>
    </source>
</reference>
<feature type="domain" description="GST N-terminal" evidence="1">
    <location>
        <begin position="2"/>
        <end position="82"/>
    </location>
</feature>
<dbReference type="Gene3D" id="1.20.1050.10">
    <property type="match status" value="1"/>
</dbReference>
<protein>
    <submittedName>
        <fullName evidence="2">Glutathione S-transferase family protein</fullName>
    </submittedName>
</protein>
<comment type="caution">
    <text evidence="2">The sequence shown here is derived from an EMBL/GenBank/DDBJ whole genome shotgun (WGS) entry which is preliminary data.</text>
</comment>
<dbReference type="CDD" id="cd03194">
    <property type="entry name" value="GST_C_3"/>
    <property type="match status" value="1"/>
</dbReference>
<dbReference type="PANTHER" id="PTHR42673">
    <property type="entry name" value="MALEYLACETOACETATE ISOMERASE"/>
    <property type="match status" value="1"/>
</dbReference>
<dbReference type="Proteomes" id="UP000278398">
    <property type="component" value="Unassembled WGS sequence"/>
</dbReference>
<keyword evidence="2" id="KW-0808">Transferase</keyword>
<dbReference type="RefSeq" id="WP_126700395.1">
    <property type="nucleotide sequence ID" value="NZ_RWKW01000045.1"/>
</dbReference>
<dbReference type="PANTHER" id="PTHR42673:SF4">
    <property type="entry name" value="MALEYLACETOACETATE ISOMERASE"/>
    <property type="match status" value="1"/>
</dbReference>
<evidence type="ECO:0000259" key="1">
    <source>
        <dbReference type="PROSITE" id="PS50404"/>
    </source>
</evidence>
<dbReference type="GO" id="GO:0006559">
    <property type="term" value="P:L-phenylalanine catabolic process"/>
    <property type="evidence" value="ECO:0007669"/>
    <property type="project" value="TreeGrafter"/>
</dbReference>
<dbReference type="InterPro" id="IPR036282">
    <property type="entry name" value="Glutathione-S-Trfase_C_sf"/>
</dbReference>
<dbReference type="SUPFAM" id="SSF52833">
    <property type="entry name" value="Thioredoxin-like"/>
    <property type="match status" value="1"/>
</dbReference>
<evidence type="ECO:0000313" key="3">
    <source>
        <dbReference type="Proteomes" id="UP000278398"/>
    </source>
</evidence>
<dbReference type="GO" id="GO:0004364">
    <property type="term" value="F:glutathione transferase activity"/>
    <property type="evidence" value="ECO:0007669"/>
    <property type="project" value="TreeGrafter"/>
</dbReference>
<dbReference type="Gene3D" id="3.40.30.10">
    <property type="entry name" value="Glutaredoxin"/>
    <property type="match status" value="1"/>
</dbReference>
<accession>A0A3R9YES5</accession>
<evidence type="ECO:0000313" key="2">
    <source>
        <dbReference type="EMBL" id="RST85952.1"/>
    </source>
</evidence>
<dbReference type="CDD" id="cd03043">
    <property type="entry name" value="GST_N_1"/>
    <property type="match status" value="1"/>
</dbReference>
<dbReference type="SFLD" id="SFLDS00019">
    <property type="entry name" value="Glutathione_Transferase_(cytos"/>
    <property type="match status" value="1"/>
</dbReference>
<dbReference type="GO" id="GO:0016034">
    <property type="term" value="F:maleylacetoacetate isomerase activity"/>
    <property type="evidence" value="ECO:0007669"/>
    <property type="project" value="TreeGrafter"/>
</dbReference>
<dbReference type="InterPro" id="IPR040079">
    <property type="entry name" value="Glutathione_S-Trfase"/>
</dbReference>
<gene>
    <name evidence="2" type="ORF">EJC49_13160</name>
</gene>
<dbReference type="Pfam" id="PF13410">
    <property type="entry name" value="GST_C_2"/>
    <property type="match status" value="1"/>
</dbReference>
<dbReference type="AlphaFoldDB" id="A0A3R9YES5"/>
<proteinExistence type="predicted"/>
<dbReference type="InterPro" id="IPR036249">
    <property type="entry name" value="Thioredoxin-like_sf"/>
</dbReference>
<sequence>MYELIIANKNYSSWSLRPWVLMRTLGIPFAETLVPFPSGDSFATYKPLSPNGRVPCLVDRDLRVWDSLAIVEYLAERHPGVWPADAVARAFARSAAAEMHSSFGTLRDICTMNCGLRIRLHERPAALERDIARIAEIWTEGLARFGGPFLAGAAFTAVDAFYAPVAFRAQTYGLSFGSEADAYAARLLALPAMYEWYEAALAEPFREEGHEAEARAVGEWTRDFRAEA</sequence>
<dbReference type="Pfam" id="PF13409">
    <property type="entry name" value="GST_N_2"/>
    <property type="match status" value="1"/>
</dbReference>